<gene>
    <name evidence="1" type="ORF">CIK84_02225</name>
    <name evidence="2" type="ORF">EXY26_06515</name>
</gene>
<dbReference type="Proteomes" id="UP000235739">
    <property type="component" value="Unassembled WGS sequence"/>
</dbReference>
<proteinExistence type="predicted"/>
<evidence type="ECO:0000313" key="4">
    <source>
        <dbReference type="Proteomes" id="UP000297638"/>
    </source>
</evidence>
<reference evidence="1 3" key="1">
    <citation type="journal article" date="2017" name="Elife">
        <title>Extensive horizontal gene transfer in cheese-associated bacteria.</title>
        <authorList>
            <person name="Bonham K.S."/>
            <person name="Wolfe B.E."/>
            <person name="Dutton R.J."/>
        </authorList>
    </citation>
    <scope>NUCLEOTIDE SEQUENCE [LARGE SCALE GENOMIC DNA]</scope>
    <source>
        <strain evidence="1 3">JB182</strain>
    </source>
</reference>
<dbReference type="AlphaFoldDB" id="A0A2N7S2W4"/>
<dbReference type="GeneID" id="303185799"/>
<name>A0A2N7S2W4_9MICC</name>
<protein>
    <submittedName>
        <fullName evidence="1">Fe-S cluster assembly protein HesB</fullName>
    </submittedName>
</protein>
<comment type="caution">
    <text evidence="1">The sequence shown here is derived from an EMBL/GenBank/DDBJ whole genome shotgun (WGS) entry which is preliminary data.</text>
</comment>
<organism evidence="1 3">
    <name type="scientific">Glutamicibacter arilaitensis</name>
    <dbReference type="NCBI Taxonomy" id="256701"/>
    <lineage>
        <taxon>Bacteria</taxon>
        <taxon>Bacillati</taxon>
        <taxon>Actinomycetota</taxon>
        <taxon>Actinomycetes</taxon>
        <taxon>Micrococcales</taxon>
        <taxon>Micrococcaceae</taxon>
        <taxon>Glutamicibacter</taxon>
    </lineage>
</organism>
<accession>A0A2N7S2W4</accession>
<dbReference type="InterPro" id="IPR035903">
    <property type="entry name" value="HesB-like_dom_sf"/>
</dbReference>
<dbReference type="RefSeq" id="WP_013349551.1">
    <property type="nucleotide sequence ID" value="NZ_JABUYH010000007.1"/>
</dbReference>
<dbReference type="EMBL" id="PNQX01000001">
    <property type="protein sequence ID" value="PMQ20454.1"/>
    <property type="molecule type" value="Genomic_DNA"/>
</dbReference>
<evidence type="ECO:0000313" key="1">
    <source>
        <dbReference type="EMBL" id="PMQ20454.1"/>
    </source>
</evidence>
<dbReference type="SUPFAM" id="SSF89360">
    <property type="entry name" value="HesB-like domain"/>
    <property type="match status" value="1"/>
</dbReference>
<dbReference type="EMBL" id="SPDS01000001">
    <property type="protein sequence ID" value="TFH56679.1"/>
    <property type="molecule type" value="Genomic_DNA"/>
</dbReference>
<sequence length="97" mass="9990">MLALTDQAASIVTAIVTNQSEEENAGLRIMQADSTQPEEAAFGLQVVPAPESTDGVVATEGSPVYVDEAIADALEGKVLDAAVDEQGGVSFQLLEQG</sequence>
<evidence type="ECO:0000313" key="2">
    <source>
        <dbReference type="EMBL" id="TFH56679.1"/>
    </source>
</evidence>
<dbReference type="Proteomes" id="UP000297638">
    <property type="component" value="Unassembled WGS sequence"/>
</dbReference>
<dbReference type="OMA" id="QFMLARR"/>
<dbReference type="Gene3D" id="2.60.300.12">
    <property type="entry name" value="HesB-like domain"/>
    <property type="match status" value="1"/>
</dbReference>
<reference evidence="2 4" key="2">
    <citation type="submission" date="2019-03" db="EMBL/GenBank/DDBJ databases">
        <title>Glutamicibacter sp. LJH19 genome.</title>
        <authorList>
            <person name="Sinai Borker S."/>
            <person name="Kumar R."/>
        </authorList>
    </citation>
    <scope>NUCLEOTIDE SEQUENCE [LARGE SCALE GENOMIC DNA]</scope>
    <source>
        <strain evidence="2 4">LJH19</strain>
    </source>
</reference>
<evidence type="ECO:0000313" key="3">
    <source>
        <dbReference type="Proteomes" id="UP000235739"/>
    </source>
</evidence>